<evidence type="ECO:0000313" key="6">
    <source>
        <dbReference type="Proteomes" id="UP000598467"/>
    </source>
</evidence>
<dbReference type="GO" id="GO:0009055">
    <property type="term" value="F:electron transfer activity"/>
    <property type="evidence" value="ECO:0007669"/>
    <property type="project" value="InterPro"/>
</dbReference>
<dbReference type="NCBIfam" id="TIGR03908">
    <property type="entry name" value="QH_alpha"/>
    <property type="match status" value="1"/>
</dbReference>
<organism evidence="5 6">
    <name type="scientific">Roseibium aggregatum</name>
    <dbReference type="NCBI Taxonomy" id="187304"/>
    <lineage>
        <taxon>Bacteria</taxon>
        <taxon>Pseudomonadati</taxon>
        <taxon>Pseudomonadota</taxon>
        <taxon>Alphaproteobacteria</taxon>
        <taxon>Hyphomicrobiales</taxon>
        <taxon>Stappiaceae</taxon>
        <taxon>Roseibium</taxon>
    </lineage>
</organism>
<dbReference type="InterPro" id="IPR013783">
    <property type="entry name" value="Ig-like_fold"/>
</dbReference>
<dbReference type="InterPro" id="IPR015182">
    <property type="entry name" value="QH-AmDH_asu_heme-bd_dom"/>
</dbReference>
<feature type="domain" description="Quinohemoprotein amine dehydrogenase alpha subunit" evidence="4">
    <location>
        <begin position="203"/>
        <end position="304"/>
    </location>
</feature>
<dbReference type="Gene3D" id="2.40.128.120">
    <property type="entry name" value="Quinohemoprotein amine dehydrogenase alpha subunit, domain 2"/>
    <property type="match status" value="1"/>
</dbReference>
<feature type="domain" description="Quinohemoprotein amine dehydrogenase alpha subunit" evidence="3">
    <location>
        <begin position="391"/>
        <end position="520"/>
    </location>
</feature>
<dbReference type="InterPro" id="IPR036718">
    <property type="entry name" value="H-AmDH_asu_dom2_sf"/>
</dbReference>
<evidence type="ECO:0000313" key="5">
    <source>
        <dbReference type="EMBL" id="MBD1544926.1"/>
    </source>
</evidence>
<evidence type="ECO:0000259" key="2">
    <source>
        <dbReference type="Pfam" id="PF09098"/>
    </source>
</evidence>
<evidence type="ECO:0000256" key="1">
    <source>
        <dbReference type="SAM" id="SignalP"/>
    </source>
</evidence>
<dbReference type="EMBL" id="JABFCZ010000002">
    <property type="protein sequence ID" value="MBD1544926.1"/>
    <property type="molecule type" value="Genomic_DNA"/>
</dbReference>
<sequence length="521" mass="54859">MMKRLRKGHIAGLAGVLLLMSTPAQAQDGATLLAENCSGCHAADDSGALSRIKHQRKTPEGWLMTIVRMRLFHGMELEPGVQSELVHYLADTQGLAPSEAEDFRYILERRPNVVEAPEAPLAEMCARCHSAARVALQRRTKDEWNMHIDFHVGQWPTLEYQALARDREWLKIAREEVVPLLAEKYPFETDAWTAWEKADKPSATGSWVFTTSLPAKGEAYGALEVSGDTQPYSVSGTLKTASGDELAVSGKLNVYTGYEWRANLTIGDTAYRQVLAISEDGASLSGRQFLHAEDSLGGAFKAVKVGGKPAIAGVVPSTLPAGASGTVQVVGTGLGSVALTGALDASGGTVNAYGAAVDVSPAAGTDGAISVTSSDATADDALAVYSHIDSLKVEPAFAVARVGGGGGSAGKVPARFDAVGYWNGADGQPGTDDDVRIGVVPASWSVAPFNEEAEALKDVEFAGKMDESLGIFMPAVAGPNPKRPFSTNNAGNLKVLAKSGDASGEGQLIVTVQRWNDPPIR</sequence>
<proteinExistence type="predicted"/>
<dbReference type="Gene3D" id="1.10.760.10">
    <property type="entry name" value="Cytochrome c-like domain"/>
    <property type="match status" value="1"/>
</dbReference>
<dbReference type="AlphaFoldDB" id="A0A926S414"/>
<protein>
    <submittedName>
        <fullName evidence="5">Quinohemoprotein amine dehydrogenase subunit alpha</fullName>
    </submittedName>
</protein>
<dbReference type="SUPFAM" id="SSF69298">
    <property type="entry name" value="Quinohemoprotein amine dehydrogenase A chain, domain 3"/>
    <property type="match status" value="1"/>
</dbReference>
<feature type="chain" id="PRO_5037870880" evidence="1">
    <location>
        <begin position="27"/>
        <end position="521"/>
    </location>
</feature>
<dbReference type="Pfam" id="PF09098">
    <property type="entry name" value="Dehyd-heme_bind"/>
    <property type="match status" value="1"/>
</dbReference>
<dbReference type="SUPFAM" id="SSF46626">
    <property type="entry name" value="Cytochrome c"/>
    <property type="match status" value="2"/>
</dbReference>
<dbReference type="InterPro" id="IPR014756">
    <property type="entry name" value="Ig_E-set"/>
</dbReference>
<comment type="caution">
    <text evidence="5">The sequence shown here is derived from an EMBL/GenBank/DDBJ whole genome shotgun (WGS) entry which is preliminary data.</text>
</comment>
<dbReference type="Proteomes" id="UP000598467">
    <property type="component" value="Unassembled WGS sequence"/>
</dbReference>
<feature type="domain" description="Quinohemoprotein amine dehydrogenase alpha subunit haem binding" evidence="2">
    <location>
        <begin position="28"/>
        <end position="192"/>
    </location>
</feature>
<evidence type="ECO:0000259" key="4">
    <source>
        <dbReference type="Pfam" id="PF14930"/>
    </source>
</evidence>
<accession>A0A926S414</accession>
<gene>
    <name evidence="5" type="primary">peaA</name>
    <name evidence="5" type="ORF">HK439_01520</name>
</gene>
<dbReference type="InterPro" id="IPR036909">
    <property type="entry name" value="Cyt_c-like_dom_sf"/>
</dbReference>
<dbReference type="Gene3D" id="2.60.40.10">
    <property type="entry name" value="Immunoglobulins"/>
    <property type="match status" value="1"/>
</dbReference>
<dbReference type="InterPro" id="IPR015184">
    <property type="entry name" value="QH-AmDH_asu_dom_IV"/>
</dbReference>
<reference evidence="5" key="1">
    <citation type="submission" date="2020-05" db="EMBL/GenBank/DDBJ databases">
        <title>Identification of trans-AT polyketide cluster in two marine bacteria, producers of a novel glutaramide-containing polyketide sesbanimide D and analogs.</title>
        <authorList>
            <person name="Kacar D."/>
            <person name="Rodriguez P."/>
            <person name="Canedo L."/>
            <person name="Gonzalez E."/>
            <person name="Galan B."/>
            <person name="De La Calle F."/>
            <person name="Garcia J.L."/>
        </authorList>
    </citation>
    <scope>NUCLEOTIDE SEQUENCE</scope>
    <source>
        <strain evidence="5">PHM038</strain>
    </source>
</reference>
<dbReference type="Pfam" id="PF14930">
    <property type="entry name" value="Qn_am_d_aII"/>
    <property type="match status" value="1"/>
</dbReference>
<dbReference type="Pfam" id="PF09100">
    <property type="entry name" value="Qn_am_d_aIV"/>
    <property type="match status" value="1"/>
</dbReference>
<name>A0A926S414_9HYPH</name>
<feature type="signal peptide" evidence="1">
    <location>
        <begin position="1"/>
        <end position="26"/>
    </location>
</feature>
<dbReference type="GO" id="GO:0020037">
    <property type="term" value="F:heme binding"/>
    <property type="evidence" value="ECO:0007669"/>
    <property type="project" value="InterPro"/>
</dbReference>
<evidence type="ECO:0000259" key="3">
    <source>
        <dbReference type="Pfam" id="PF09100"/>
    </source>
</evidence>
<dbReference type="InterPro" id="IPR023887">
    <property type="entry name" value="QH-AmDH_asu"/>
</dbReference>
<keyword evidence="1" id="KW-0732">Signal</keyword>
<dbReference type="InterPro" id="IPR009111">
    <property type="entry name" value="QH-AmDH_asu_dom2"/>
</dbReference>
<dbReference type="SUPFAM" id="SSF81296">
    <property type="entry name" value="E set domains"/>
    <property type="match status" value="1"/>
</dbReference>